<feature type="binding site" evidence="12">
    <location>
        <position position="286"/>
    </location>
    <ligand>
        <name>Zn(2+)</name>
        <dbReference type="ChEBI" id="CHEBI:29105"/>
        <label>2</label>
    </ligand>
</feature>
<dbReference type="GO" id="GO:0046872">
    <property type="term" value="F:metal ion binding"/>
    <property type="evidence" value="ECO:0007669"/>
    <property type="project" value="UniProtKB-KW"/>
</dbReference>
<evidence type="ECO:0000313" key="16">
    <source>
        <dbReference type="EMBL" id="SNZ15801.1"/>
    </source>
</evidence>
<evidence type="ECO:0000256" key="6">
    <source>
        <dbReference type="ARBA" id="ARBA00022741"/>
    </source>
</evidence>
<keyword evidence="6 13" id="KW-0547">Nucleotide-binding</keyword>
<feature type="binding site" evidence="13">
    <location>
        <position position="156"/>
    </location>
    <ligand>
        <name>ATP</name>
        <dbReference type="ChEBI" id="CHEBI:30616"/>
    </ligand>
</feature>
<feature type="binding site" evidence="12">
    <location>
        <position position="26"/>
    </location>
    <ligand>
        <name>Zn(2+)</name>
        <dbReference type="ChEBI" id="CHEBI:29105"/>
        <label>1</label>
    </ligand>
</feature>
<gene>
    <name evidence="16" type="ORF">SAMN06265353_1453</name>
</gene>
<evidence type="ECO:0000259" key="15">
    <source>
        <dbReference type="Pfam" id="PF22082"/>
    </source>
</evidence>
<comment type="cofactor">
    <cofactor evidence="1">
        <name>Mg(2+)</name>
        <dbReference type="ChEBI" id="CHEBI:18420"/>
    </cofactor>
</comment>
<dbReference type="GO" id="GO:0000049">
    <property type="term" value="F:tRNA binding"/>
    <property type="evidence" value="ECO:0007669"/>
    <property type="project" value="InterPro"/>
</dbReference>
<keyword evidence="8 13" id="KW-0067">ATP-binding</keyword>
<dbReference type="FunFam" id="3.40.50.620:FF:000174">
    <property type="entry name" value="ATPase, PP-loop superfamily"/>
    <property type="match status" value="1"/>
</dbReference>
<dbReference type="RefSeq" id="WP_096602875.1">
    <property type="nucleotide sequence ID" value="NZ_OBEN01000009.1"/>
</dbReference>
<dbReference type="Gene3D" id="3.40.50.620">
    <property type="entry name" value="HUPs"/>
    <property type="match status" value="1"/>
</dbReference>
<keyword evidence="9" id="KW-0460">Magnesium</keyword>
<feature type="binding site" evidence="13">
    <location>
        <position position="80"/>
    </location>
    <ligand>
        <name>ATP</name>
        <dbReference type="ChEBI" id="CHEBI:30616"/>
    </ligand>
</feature>
<keyword evidence="17" id="KW-1185">Reference proteome</keyword>
<dbReference type="EMBL" id="OBEN01000009">
    <property type="protein sequence ID" value="SNZ15801.1"/>
    <property type="molecule type" value="Genomic_DNA"/>
</dbReference>
<dbReference type="GO" id="GO:0005524">
    <property type="term" value="F:ATP binding"/>
    <property type="evidence" value="ECO:0007669"/>
    <property type="project" value="UniProtKB-KW"/>
</dbReference>
<dbReference type="InterPro" id="IPR035107">
    <property type="entry name" value="tRNA_thiolation_TtcA_Ctu1"/>
</dbReference>
<evidence type="ECO:0000256" key="4">
    <source>
        <dbReference type="ARBA" id="ARBA00022679"/>
    </source>
</evidence>
<feature type="binding site" evidence="13">
    <location>
        <begin position="54"/>
        <end position="56"/>
    </location>
    <ligand>
        <name>ATP</name>
        <dbReference type="ChEBI" id="CHEBI:30616"/>
    </ligand>
</feature>
<keyword evidence="7 12" id="KW-0862">Zinc</keyword>
<evidence type="ECO:0000256" key="1">
    <source>
        <dbReference type="ARBA" id="ARBA00001946"/>
    </source>
</evidence>
<evidence type="ECO:0000256" key="10">
    <source>
        <dbReference type="ARBA" id="ARBA00023004"/>
    </source>
</evidence>
<dbReference type="PANTHER" id="PTHR11807:SF27">
    <property type="entry name" value="TRNA-5-METHYLURIDINE(54) 2-SULFURTRANSFERASE"/>
    <property type="match status" value="1"/>
</dbReference>
<dbReference type="InterPro" id="IPR011063">
    <property type="entry name" value="TilS/TtcA_N"/>
</dbReference>
<feature type="binding site" evidence="12">
    <location>
        <position position="289"/>
    </location>
    <ligand>
        <name>Zn(2+)</name>
        <dbReference type="ChEBI" id="CHEBI:29105"/>
        <label>2</label>
    </ligand>
</feature>
<feature type="binding site" evidence="12">
    <location>
        <position position="277"/>
    </location>
    <ligand>
        <name>Zn(2+)</name>
        <dbReference type="ChEBI" id="CHEBI:29105"/>
        <label>2</label>
    </ligand>
</feature>
<keyword evidence="11" id="KW-0411">Iron-sulfur</keyword>
<dbReference type="AlphaFoldDB" id="A0A285P7F3"/>
<dbReference type="NCBIfam" id="TIGR00269">
    <property type="entry name" value="TIGR00269 family protein"/>
    <property type="match status" value="1"/>
</dbReference>
<keyword evidence="5 12" id="KW-0479">Metal-binding</keyword>
<feature type="domain" description="tRNA(Ile)-lysidine/2-thiocytidine synthase N-terminal" evidence="14">
    <location>
        <begin position="50"/>
        <end position="221"/>
    </location>
</feature>
<dbReference type="PIRSF" id="PIRSF004976">
    <property type="entry name" value="ATPase_YdaO"/>
    <property type="match status" value="1"/>
</dbReference>
<dbReference type="GO" id="GO:0016740">
    <property type="term" value="F:transferase activity"/>
    <property type="evidence" value="ECO:0007669"/>
    <property type="project" value="UniProtKB-KW"/>
</dbReference>
<dbReference type="InterPro" id="IPR054306">
    <property type="entry name" value="TtuA-like_LIM_N"/>
</dbReference>
<evidence type="ECO:0000259" key="14">
    <source>
        <dbReference type="Pfam" id="PF01171"/>
    </source>
</evidence>
<organism evidence="16 17">
    <name type="scientific">Hydrogenobacter hydrogenophilus</name>
    <dbReference type="NCBI Taxonomy" id="35835"/>
    <lineage>
        <taxon>Bacteria</taxon>
        <taxon>Pseudomonadati</taxon>
        <taxon>Aquificota</taxon>
        <taxon>Aquificia</taxon>
        <taxon>Aquificales</taxon>
        <taxon>Aquificaceae</taxon>
        <taxon>Hydrogenobacter</taxon>
    </lineage>
</organism>
<dbReference type="CDD" id="cd01993">
    <property type="entry name" value="TtuA-like"/>
    <property type="match status" value="1"/>
</dbReference>
<dbReference type="GO" id="GO:0002143">
    <property type="term" value="P:tRNA wobble position uridine thiolation"/>
    <property type="evidence" value="ECO:0007669"/>
    <property type="project" value="TreeGrafter"/>
</dbReference>
<evidence type="ECO:0000256" key="11">
    <source>
        <dbReference type="ARBA" id="ARBA00023014"/>
    </source>
</evidence>
<evidence type="ECO:0000256" key="2">
    <source>
        <dbReference type="ARBA" id="ARBA00001966"/>
    </source>
</evidence>
<evidence type="ECO:0000313" key="17">
    <source>
        <dbReference type="Proteomes" id="UP000218627"/>
    </source>
</evidence>
<feature type="binding site" evidence="13">
    <location>
        <position position="161"/>
    </location>
    <ligand>
        <name>ATP</name>
        <dbReference type="ChEBI" id="CHEBI:30616"/>
    </ligand>
</feature>
<evidence type="ECO:0000256" key="12">
    <source>
        <dbReference type="PIRSR" id="PIRSR004976-50"/>
    </source>
</evidence>
<dbReference type="OrthoDB" id="9801054at2"/>
<evidence type="ECO:0000256" key="5">
    <source>
        <dbReference type="ARBA" id="ARBA00022723"/>
    </source>
</evidence>
<feature type="binding site" evidence="12">
    <location>
        <position position="7"/>
    </location>
    <ligand>
        <name>Zn(2+)</name>
        <dbReference type="ChEBI" id="CHEBI:29105"/>
        <label>1</label>
    </ligand>
</feature>
<accession>A0A285P7F3</accession>
<keyword evidence="10" id="KW-0408">Iron</keyword>
<dbReference type="GO" id="GO:0002144">
    <property type="term" value="C:cytosolic tRNA wobble base thiouridylase complex"/>
    <property type="evidence" value="ECO:0007669"/>
    <property type="project" value="TreeGrafter"/>
</dbReference>
<comment type="cofactor">
    <cofactor evidence="2">
        <name>[4Fe-4S] cluster</name>
        <dbReference type="ChEBI" id="CHEBI:49883"/>
    </cofactor>
</comment>
<name>A0A285P7F3_9AQUI</name>
<evidence type="ECO:0000256" key="13">
    <source>
        <dbReference type="PIRSR" id="PIRSR004976-51"/>
    </source>
</evidence>
<dbReference type="Pfam" id="PF01171">
    <property type="entry name" value="ATP_bind_3"/>
    <property type="match status" value="1"/>
</dbReference>
<evidence type="ECO:0000256" key="3">
    <source>
        <dbReference type="ARBA" id="ARBA00022485"/>
    </source>
</evidence>
<keyword evidence="4" id="KW-0808">Transferase</keyword>
<evidence type="ECO:0000256" key="8">
    <source>
        <dbReference type="ARBA" id="ARBA00022840"/>
    </source>
</evidence>
<dbReference type="InterPro" id="IPR014729">
    <property type="entry name" value="Rossmann-like_a/b/a_fold"/>
</dbReference>
<dbReference type="Proteomes" id="UP000218627">
    <property type="component" value="Unassembled WGS sequence"/>
</dbReference>
<evidence type="ECO:0000256" key="7">
    <source>
        <dbReference type="ARBA" id="ARBA00022833"/>
    </source>
</evidence>
<feature type="binding site" evidence="12">
    <location>
        <position position="274"/>
    </location>
    <ligand>
        <name>Zn(2+)</name>
        <dbReference type="ChEBI" id="CHEBI:29105"/>
        <label>2</label>
    </ligand>
</feature>
<keyword evidence="3" id="KW-0004">4Fe-4S</keyword>
<sequence length="302" mass="34613">MRRCIKCGKKAQIYLHSHRLSLCGEHYLEWFENRVERTIKEFNMFTKEEKILVAVSGGKDSLSLWHALIKLGYQADGFYINLGIGDYSQKSLQKAKDFAEKHQLTLHTLDLSKEIASVPELKSYDSRPACSLCGSVKRYYMNKFAREKGYTVLATGHNLDDESAVLFVNTLNWNVEYLKRQYPVLPEDDGFVRKVKPLCKISEKESALYAVLSGIDYIEEECPFSEGATSIEHKLYLSQLEDKSPGTKLRFYSEFLRKLYPLLKESSKGNLQKCEVCGEPSSNSLCNVCRLKLKLSSQKEKI</sequence>
<reference evidence="17" key="1">
    <citation type="submission" date="2017-09" db="EMBL/GenBank/DDBJ databases">
        <authorList>
            <person name="Varghese N."/>
            <person name="Submissions S."/>
        </authorList>
    </citation>
    <scope>NUCLEOTIDE SEQUENCE [LARGE SCALE GENOMIC DNA]</scope>
    <source>
        <strain evidence="17">DSM 2913</strain>
    </source>
</reference>
<feature type="binding site" evidence="12">
    <location>
        <position position="4"/>
    </location>
    <ligand>
        <name>Zn(2+)</name>
        <dbReference type="ChEBI" id="CHEBI:29105"/>
        <label>1</label>
    </ligand>
</feature>
<proteinExistence type="predicted"/>
<dbReference type="GO" id="GO:0051539">
    <property type="term" value="F:4 iron, 4 sulfur cluster binding"/>
    <property type="evidence" value="ECO:0007669"/>
    <property type="project" value="UniProtKB-KW"/>
</dbReference>
<feature type="domain" description="2-thiouridine synthetase TtuA-like N-terminal LIM" evidence="15">
    <location>
        <begin position="3"/>
        <end position="28"/>
    </location>
</feature>
<evidence type="ECO:0000256" key="9">
    <source>
        <dbReference type="ARBA" id="ARBA00022842"/>
    </source>
</evidence>
<feature type="binding site" evidence="12">
    <location>
        <position position="23"/>
    </location>
    <ligand>
        <name>Zn(2+)</name>
        <dbReference type="ChEBI" id="CHEBI:29105"/>
        <label>1</label>
    </ligand>
</feature>
<dbReference type="Pfam" id="PF22082">
    <property type="entry name" value="TtuA_LIM_N"/>
    <property type="match status" value="1"/>
</dbReference>
<feature type="binding site" evidence="13">
    <location>
        <position position="60"/>
    </location>
    <ligand>
        <name>ATP</name>
        <dbReference type="ChEBI" id="CHEBI:30616"/>
    </ligand>
</feature>
<dbReference type="SUPFAM" id="SSF52402">
    <property type="entry name" value="Adenine nucleotide alpha hydrolases-like"/>
    <property type="match status" value="1"/>
</dbReference>
<dbReference type="InterPro" id="IPR000541">
    <property type="entry name" value="Ncs6/Tuc1/Ctu1"/>
</dbReference>
<protein>
    <submittedName>
        <fullName evidence="16">TIGR00269 family protein</fullName>
    </submittedName>
</protein>
<dbReference type="PANTHER" id="PTHR11807">
    <property type="entry name" value="ATPASES OF THE PP SUPERFAMILY-RELATED"/>
    <property type="match status" value="1"/>
</dbReference>